<dbReference type="EMBL" id="BK016088">
    <property type="protein sequence ID" value="DAF93893.1"/>
    <property type="molecule type" value="Genomic_DNA"/>
</dbReference>
<reference evidence="1" key="1">
    <citation type="journal article" date="2021" name="Proc. Natl. Acad. Sci. U.S.A.">
        <title>A Catalog of Tens of Thousands of Viruses from Human Metagenomes Reveals Hidden Associations with Chronic Diseases.</title>
        <authorList>
            <person name="Tisza M.J."/>
            <person name="Buck C.B."/>
        </authorList>
    </citation>
    <scope>NUCLEOTIDE SEQUENCE</scope>
    <source>
        <strain evidence="1">CtZd434</strain>
    </source>
</reference>
<proteinExistence type="predicted"/>
<accession>A0A8S5UHD3</accession>
<protein>
    <submittedName>
        <fullName evidence="1">Uncharacterized protein</fullName>
    </submittedName>
</protein>
<organism evidence="1">
    <name type="scientific">Siphoviridae sp. ctZd434</name>
    <dbReference type="NCBI Taxonomy" id="2825559"/>
    <lineage>
        <taxon>Viruses</taxon>
        <taxon>Duplodnaviria</taxon>
        <taxon>Heunggongvirae</taxon>
        <taxon>Uroviricota</taxon>
        <taxon>Caudoviricetes</taxon>
    </lineage>
</organism>
<name>A0A8S5UHD3_9CAUD</name>
<sequence>MNMCVFPYLVHVNAYDRVRLRRVEHVCEHWRSYPLR</sequence>
<evidence type="ECO:0000313" key="1">
    <source>
        <dbReference type="EMBL" id="DAF93893.1"/>
    </source>
</evidence>